<gene>
    <name evidence="1" type="ordered locus">Mnod_1609</name>
</gene>
<dbReference type="HOGENOM" id="CLU_713319_0_0_5"/>
<dbReference type="Proteomes" id="UP000008207">
    <property type="component" value="Chromosome"/>
</dbReference>
<dbReference type="EMBL" id="CP001349">
    <property type="protein sequence ID" value="ACL56599.1"/>
    <property type="molecule type" value="Genomic_DNA"/>
</dbReference>
<organism evidence="1 2">
    <name type="scientific">Methylobacterium nodulans (strain LMG 21967 / CNCM I-2342 / ORS 2060)</name>
    <dbReference type="NCBI Taxonomy" id="460265"/>
    <lineage>
        <taxon>Bacteria</taxon>
        <taxon>Pseudomonadati</taxon>
        <taxon>Pseudomonadota</taxon>
        <taxon>Alphaproteobacteria</taxon>
        <taxon>Hyphomicrobiales</taxon>
        <taxon>Methylobacteriaceae</taxon>
        <taxon>Methylobacterium</taxon>
    </lineage>
</organism>
<dbReference type="AlphaFoldDB" id="B8IPU9"/>
<name>B8IPU9_METNO</name>
<dbReference type="OrthoDB" id="9838274at2"/>
<sequence>MGSCDALYYPFSRCIGNRVLKQYLLLFDSITFLDPVDDDDWRGKLFEGVEHQDAKYAAYRDLADAMPWLRREGVIKVRSPEELRSREHEITVAATLSDLSDPSWVNEANPLSYALLTQWFDGQPSWNVFRPKLPNGVVKALYEDPKLCHHLLAEGGDEYAWQLSYAAGSSIGINVHLAAAEELSLAPVTDSRLHHHLMLRKLQRGVSSDMTPARVDQVADAVATRTVFKVLEAILPPPSLDALSLEDILHFRRATQSVRRDFLADVRRTVSAESDPAHPVQAEKVVNRITQDLMNRARRYGAELQGARARLWPKLIDVARSPTTAGGTAAALAASYITGSGYVLLTSALLPTLGALKAVTEWKTEEDSVRNSHATSVAYLSQLSSLA</sequence>
<reference evidence="1 2" key="1">
    <citation type="submission" date="2009-01" db="EMBL/GenBank/DDBJ databases">
        <title>Complete sequence of chromosome of Methylobacterium nodulans ORS 2060.</title>
        <authorList>
            <consortium name="US DOE Joint Genome Institute"/>
            <person name="Lucas S."/>
            <person name="Copeland A."/>
            <person name="Lapidus A."/>
            <person name="Glavina del Rio T."/>
            <person name="Dalin E."/>
            <person name="Tice H."/>
            <person name="Bruce D."/>
            <person name="Goodwin L."/>
            <person name="Pitluck S."/>
            <person name="Sims D."/>
            <person name="Brettin T."/>
            <person name="Detter J.C."/>
            <person name="Han C."/>
            <person name="Larimer F."/>
            <person name="Land M."/>
            <person name="Hauser L."/>
            <person name="Kyrpides N."/>
            <person name="Ivanova N."/>
            <person name="Marx C.J."/>
            <person name="Richardson P."/>
        </authorList>
    </citation>
    <scope>NUCLEOTIDE SEQUENCE [LARGE SCALE GENOMIC DNA]</scope>
    <source>
        <strain evidence="2">LMG 21967 / CNCM I-2342 / ORS 2060</strain>
    </source>
</reference>
<evidence type="ECO:0000313" key="2">
    <source>
        <dbReference type="Proteomes" id="UP000008207"/>
    </source>
</evidence>
<protein>
    <submittedName>
        <fullName evidence="1">Uncharacterized protein</fullName>
    </submittedName>
</protein>
<proteinExistence type="predicted"/>
<dbReference type="KEGG" id="mno:Mnod_1609"/>
<keyword evidence="2" id="KW-1185">Reference proteome</keyword>
<evidence type="ECO:0000313" key="1">
    <source>
        <dbReference type="EMBL" id="ACL56599.1"/>
    </source>
</evidence>
<accession>B8IPU9</accession>